<accession>A0ABR2RU54</accession>
<dbReference type="Pfam" id="PF03018">
    <property type="entry name" value="Dirigent"/>
    <property type="match status" value="1"/>
</dbReference>
<protein>
    <recommendedName>
        <fullName evidence="4">Dirigent protein</fullName>
    </recommendedName>
</protein>
<dbReference type="Gene3D" id="2.40.480.10">
    <property type="entry name" value="Allene oxide cyclase-like"/>
    <property type="match status" value="1"/>
</dbReference>
<comment type="function">
    <text evidence="4">Dirigent proteins impart stereoselectivity on the phenoxy radical-coupling reaction, yielding optically active lignans from two molecules of coniferyl alcohol in the biosynthesis of lignans, flavonolignans, and alkaloids and thus plays a central role in plant secondary metabolism.</text>
</comment>
<comment type="similarity">
    <text evidence="1 4">Belongs to the plant dirigent protein family.</text>
</comment>
<dbReference type="EMBL" id="JBBPBN010000020">
    <property type="protein sequence ID" value="KAK9016427.1"/>
    <property type="molecule type" value="Genomic_DNA"/>
</dbReference>
<proteinExistence type="inferred from homology"/>
<comment type="caution">
    <text evidence="5">The sequence shown here is derived from an EMBL/GenBank/DDBJ whole genome shotgun (WGS) entry which is preliminary data.</text>
</comment>
<organism evidence="5 6">
    <name type="scientific">Hibiscus sabdariffa</name>
    <name type="common">roselle</name>
    <dbReference type="NCBI Taxonomy" id="183260"/>
    <lineage>
        <taxon>Eukaryota</taxon>
        <taxon>Viridiplantae</taxon>
        <taxon>Streptophyta</taxon>
        <taxon>Embryophyta</taxon>
        <taxon>Tracheophyta</taxon>
        <taxon>Spermatophyta</taxon>
        <taxon>Magnoliopsida</taxon>
        <taxon>eudicotyledons</taxon>
        <taxon>Gunneridae</taxon>
        <taxon>Pentapetalae</taxon>
        <taxon>rosids</taxon>
        <taxon>malvids</taxon>
        <taxon>Malvales</taxon>
        <taxon>Malvaceae</taxon>
        <taxon>Malvoideae</taxon>
        <taxon>Hibiscus</taxon>
    </lineage>
</organism>
<keyword evidence="4" id="KW-0052">Apoplast</keyword>
<reference evidence="5 6" key="1">
    <citation type="journal article" date="2024" name="G3 (Bethesda)">
        <title>Genome assembly of Hibiscus sabdariffa L. provides insights into metabolisms of medicinal natural products.</title>
        <authorList>
            <person name="Kim T."/>
        </authorList>
    </citation>
    <scope>NUCLEOTIDE SEQUENCE [LARGE SCALE GENOMIC DNA]</scope>
    <source>
        <strain evidence="5">TK-2024</strain>
        <tissue evidence="5">Old leaves</tissue>
    </source>
</reference>
<feature type="chain" id="PRO_5045009243" description="Dirigent protein" evidence="4">
    <location>
        <begin position="33"/>
        <end position="199"/>
    </location>
</feature>
<keyword evidence="3 4" id="KW-0964">Secreted</keyword>
<dbReference type="InterPro" id="IPR004265">
    <property type="entry name" value="Dirigent"/>
</dbReference>
<dbReference type="InterPro" id="IPR044859">
    <property type="entry name" value="Allene_oxi_cyc_Dirigent"/>
</dbReference>
<keyword evidence="4" id="KW-0732">Signal</keyword>
<evidence type="ECO:0000256" key="1">
    <source>
        <dbReference type="ARBA" id="ARBA00010746"/>
    </source>
</evidence>
<sequence length="199" mass="21205">MAELLLKHPSNAAALLLLLLTVLSLTSSLATAESSSFSQNLSPSTLGLNKPEKLSHLHFYFHDIVAGKNATAVRVAQANTTTATSPFGVVVVFDDPLTVSPDMGSKHVGEAQGIYAFASQTDSSLLVAYNFAFTEGEYNGSSLTVLGRNAVASAVREMPVVGGSGTFRFARGYAEARTQSYDLKTGNTVDEYDVYVLHY</sequence>
<comment type="subunit">
    <text evidence="2 4">Homodimer.</text>
</comment>
<evidence type="ECO:0000313" key="5">
    <source>
        <dbReference type="EMBL" id="KAK9016427.1"/>
    </source>
</evidence>
<evidence type="ECO:0000256" key="3">
    <source>
        <dbReference type="ARBA" id="ARBA00022525"/>
    </source>
</evidence>
<comment type="subcellular location">
    <subcellularLocation>
        <location evidence="4">Secreted</location>
        <location evidence="4">Extracellular space</location>
        <location evidence="4">Apoplast</location>
    </subcellularLocation>
</comment>
<gene>
    <name evidence="5" type="ORF">V6N11_078927</name>
</gene>
<evidence type="ECO:0000256" key="4">
    <source>
        <dbReference type="RuleBase" id="RU363099"/>
    </source>
</evidence>
<evidence type="ECO:0000256" key="2">
    <source>
        <dbReference type="ARBA" id="ARBA00011738"/>
    </source>
</evidence>
<evidence type="ECO:0000313" key="6">
    <source>
        <dbReference type="Proteomes" id="UP001396334"/>
    </source>
</evidence>
<keyword evidence="6" id="KW-1185">Reference proteome</keyword>
<feature type="signal peptide" evidence="4">
    <location>
        <begin position="1"/>
        <end position="32"/>
    </location>
</feature>
<dbReference type="PANTHER" id="PTHR21495">
    <property type="entry name" value="NUCLEOPORIN-RELATED"/>
    <property type="match status" value="1"/>
</dbReference>
<name>A0ABR2RU54_9ROSI</name>
<dbReference type="Proteomes" id="UP001396334">
    <property type="component" value="Unassembled WGS sequence"/>
</dbReference>